<dbReference type="SUPFAM" id="SSF56801">
    <property type="entry name" value="Acetyl-CoA synthetase-like"/>
    <property type="match status" value="1"/>
</dbReference>
<proteinExistence type="predicted"/>
<dbReference type="Gene3D" id="3.40.50.12780">
    <property type="entry name" value="N-terminal domain of ligase-like"/>
    <property type="match status" value="1"/>
</dbReference>
<dbReference type="PROSITE" id="PS00455">
    <property type="entry name" value="AMP_BINDING"/>
    <property type="match status" value="1"/>
</dbReference>
<dbReference type="InterPro" id="IPR020845">
    <property type="entry name" value="AMP-binding_CS"/>
</dbReference>
<feature type="domain" description="AMP-binding enzyme C-terminal" evidence="3">
    <location>
        <begin position="466"/>
        <end position="540"/>
    </location>
</feature>
<dbReference type="OrthoDB" id="6509636at2759"/>
<dbReference type="InterPro" id="IPR025110">
    <property type="entry name" value="AMP-bd_C"/>
</dbReference>
<evidence type="ECO:0000259" key="3">
    <source>
        <dbReference type="Pfam" id="PF13193"/>
    </source>
</evidence>
<dbReference type="InterPro" id="IPR045851">
    <property type="entry name" value="AMP-bd_C_sf"/>
</dbReference>
<dbReference type="Pfam" id="PF13193">
    <property type="entry name" value="AMP-binding_C"/>
    <property type="match status" value="1"/>
</dbReference>
<keyword evidence="1" id="KW-0472">Membrane</keyword>
<keyword evidence="1" id="KW-1133">Transmembrane helix</keyword>
<evidence type="ECO:0000313" key="4">
    <source>
        <dbReference type="EMBL" id="KIW31723.1"/>
    </source>
</evidence>
<gene>
    <name evidence="4" type="ORF">PV07_03323</name>
</gene>
<dbReference type="PANTHER" id="PTHR24096:SF424">
    <property type="entry name" value="ACETYL-COA SYNTHETASE-LIKE PROTEIN-RELATED"/>
    <property type="match status" value="1"/>
</dbReference>
<sequence length="569" mass="63517">MPQKSQWSVDIPIVSFPSLVLGSPDAQLSDQPCYLDAEQPEALRVTRAEFALWARRVAAGLIQAGLRPKDRVLVYSGNNVFYPVVFMGVIMAGGIVTTANPAFVARELAYQLQDSGTKFLLVAEGSLPTALDAAKMVNFKTTDMFIFDDMPLVDPGRAQGKSAVRHWKHLIATPEAGAAFRWDDGKSPEFVQRTVAILYSSGTTGVPKGVELSHYSLTANIRQLDYMFNLDPRFKADENNSRNQRMFCPLPMYHSLGLLFYSGLALYRHIPVYILKKYSLPAMLKAIQDHRITELTLVPPMVLAMAKSPESRKYDLSSVLKVQAGAAPMSRETCVEFERLWSNGQVNVKQAWGMTETPTTVLHWDERDISTTQAVGEPVPNCEVKLMADDEIHEVPFGQRGELWVRAPQAMKGYWNKPEATREMITADGWLKTGDIASQDKEGKYWIVDRKKELIKVKGNQVAPAELEALLLEHPDIQDGAVIGLKVGEDEKPYAYVVRKPGNRLSTDDILAFMKERTARVKWLYGAEFIDSIPKNPSGKILRRQLREFAASQKSGDANASDARPKAKL</sequence>
<name>A0A0D2CKK4_9EURO</name>
<dbReference type="STRING" id="569365.A0A0D2CKK4"/>
<feature type="domain" description="AMP-dependent synthetase/ligase" evidence="2">
    <location>
        <begin position="30"/>
        <end position="415"/>
    </location>
</feature>
<dbReference type="PANTHER" id="PTHR24096">
    <property type="entry name" value="LONG-CHAIN-FATTY-ACID--COA LIGASE"/>
    <property type="match status" value="1"/>
</dbReference>
<dbReference type="VEuPathDB" id="FungiDB:PV07_03323"/>
<dbReference type="InterPro" id="IPR042099">
    <property type="entry name" value="ANL_N_sf"/>
</dbReference>
<keyword evidence="5" id="KW-1185">Reference proteome</keyword>
<keyword evidence="1" id="KW-0812">Transmembrane</keyword>
<reference evidence="4 5" key="1">
    <citation type="submission" date="2015-01" db="EMBL/GenBank/DDBJ databases">
        <title>The Genome Sequence of Cladophialophora immunda CBS83496.</title>
        <authorList>
            <consortium name="The Broad Institute Genomics Platform"/>
            <person name="Cuomo C."/>
            <person name="de Hoog S."/>
            <person name="Gorbushina A."/>
            <person name="Stielow B."/>
            <person name="Teixiera M."/>
            <person name="Abouelleil A."/>
            <person name="Chapman S.B."/>
            <person name="Priest M."/>
            <person name="Young S.K."/>
            <person name="Wortman J."/>
            <person name="Nusbaum C."/>
            <person name="Birren B."/>
        </authorList>
    </citation>
    <scope>NUCLEOTIDE SEQUENCE [LARGE SCALE GENOMIC DNA]</scope>
    <source>
        <strain evidence="4 5">CBS 83496</strain>
    </source>
</reference>
<accession>A0A0D2CKK4</accession>
<dbReference type="AlphaFoldDB" id="A0A0D2CKK4"/>
<dbReference type="GO" id="GO:0016405">
    <property type="term" value="F:CoA-ligase activity"/>
    <property type="evidence" value="ECO:0007669"/>
    <property type="project" value="TreeGrafter"/>
</dbReference>
<dbReference type="HOGENOM" id="CLU_000022_59_2_1"/>
<organism evidence="4 5">
    <name type="scientific">Cladophialophora immunda</name>
    <dbReference type="NCBI Taxonomy" id="569365"/>
    <lineage>
        <taxon>Eukaryota</taxon>
        <taxon>Fungi</taxon>
        <taxon>Dikarya</taxon>
        <taxon>Ascomycota</taxon>
        <taxon>Pezizomycotina</taxon>
        <taxon>Eurotiomycetes</taxon>
        <taxon>Chaetothyriomycetidae</taxon>
        <taxon>Chaetothyriales</taxon>
        <taxon>Herpotrichiellaceae</taxon>
        <taxon>Cladophialophora</taxon>
    </lineage>
</organism>
<dbReference type="EMBL" id="KN847041">
    <property type="protein sequence ID" value="KIW31723.1"/>
    <property type="molecule type" value="Genomic_DNA"/>
</dbReference>
<evidence type="ECO:0000259" key="2">
    <source>
        <dbReference type="Pfam" id="PF00501"/>
    </source>
</evidence>
<dbReference type="InterPro" id="IPR000873">
    <property type="entry name" value="AMP-dep_synth/lig_dom"/>
</dbReference>
<feature type="transmembrane region" description="Helical" evidence="1">
    <location>
        <begin position="80"/>
        <end position="103"/>
    </location>
</feature>
<dbReference type="Proteomes" id="UP000054466">
    <property type="component" value="Unassembled WGS sequence"/>
</dbReference>
<protein>
    <recommendedName>
        <fullName evidence="6">4-coumarate-CoA ligase</fullName>
    </recommendedName>
</protein>
<dbReference type="GeneID" id="27342517"/>
<dbReference type="CDD" id="cd05911">
    <property type="entry name" value="Firefly_Luc_like"/>
    <property type="match status" value="1"/>
</dbReference>
<evidence type="ECO:0000256" key="1">
    <source>
        <dbReference type="SAM" id="Phobius"/>
    </source>
</evidence>
<evidence type="ECO:0000313" key="5">
    <source>
        <dbReference type="Proteomes" id="UP000054466"/>
    </source>
</evidence>
<dbReference type="Pfam" id="PF00501">
    <property type="entry name" value="AMP-binding"/>
    <property type="match status" value="1"/>
</dbReference>
<dbReference type="RefSeq" id="XP_016251939.1">
    <property type="nucleotide sequence ID" value="XM_016390037.1"/>
</dbReference>
<dbReference type="Gene3D" id="3.30.300.30">
    <property type="match status" value="1"/>
</dbReference>
<evidence type="ECO:0008006" key="6">
    <source>
        <dbReference type="Google" id="ProtNLM"/>
    </source>
</evidence>